<organism evidence="2 3">
    <name type="scientific">Deinandra increscens subsp. villosa</name>
    <dbReference type="NCBI Taxonomy" id="3103831"/>
    <lineage>
        <taxon>Eukaryota</taxon>
        <taxon>Viridiplantae</taxon>
        <taxon>Streptophyta</taxon>
        <taxon>Embryophyta</taxon>
        <taxon>Tracheophyta</taxon>
        <taxon>Spermatophyta</taxon>
        <taxon>Magnoliopsida</taxon>
        <taxon>eudicotyledons</taxon>
        <taxon>Gunneridae</taxon>
        <taxon>Pentapetalae</taxon>
        <taxon>asterids</taxon>
        <taxon>campanulids</taxon>
        <taxon>Asterales</taxon>
        <taxon>Asteraceae</taxon>
        <taxon>Asteroideae</taxon>
        <taxon>Heliantheae alliance</taxon>
        <taxon>Madieae</taxon>
        <taxon>Madiinae</taxon>
        <taxon>Deinandra</taxon>
    </lineage>
</organism>
<name>A0AAP0DGT6_9ASTR</name>
<dbReference type="PANTHER" id="PTHR46354">
    <property type="entry name" value="DOG1 DOMAIN-CONTAINING PROTEIN"/>
    <property type="match status" value="1"/>
</dbReference>
<proteinExistence type="predicted"/>
<dbReference type="GO" id="GO:0006351">
    <property type="term" value="P:DNA-templated transcription"/>
    <property type="evidence" value="ECO:0007669"/>
    <property type="project" value="InterPro"/>
</dbReference>
<dbReference type="PANTHER" id="PTHR46354:SF1">
    <property type="entry name" value="PROTEIN RESPONSE TO ABA AND SALT 1-RELATED"/>
    <property type="match status" value="1"/>
</dbReference>
<reference evidence="2 3" key="1">
    <citation type="submission" date="2024-04" db="EMBL/GenBank/DDBJ databases">
        <title>The reference genome of an endangered Asteraceae, Deinandra increscens subsp. villosa, native to the Central Coast of California.</title>
        <authorList>
            <person name="Guilliams M."/>
            <person name="Hasenstab-Lehman K."/>
            <person name="Meyer R."/>
            <person name="Mcevoy S."/>
        </authorList>
    </citation>
    <scope>NUCLEOTIDE SEQUENCE [LARGE SCALE GENOMIC DNA]</scope>
    <source>
        <tissue evidence="2">Leaf</tissue>
    </source>
</reference>
<evidence type="ECO:0000313" key="3">
    <source>
        <dbReference type="Proteomes" id="UP001408789"/>
    </source>
</evidence>
<sequence>MLGHYQDYYDEKSKAAESDIFLMFSPPWFSSYERTLLWVSGFKPSVAFRLLHESVGDELTDEQLERIAVVRKRTRNSEMDIEEALASVQEGVAAPMATAEIGSATEELKAAMLAVMRDADGLRQRTGMEVLEVLNPGQKVKFLGVTSQFWLQSRRLGMERDRKFSNKHKF</sequence>
<feature type="domain" description="DOG1" evidence="1">
    <location>
        <begin position="1"/>
        <end position="163"/>
    </location>
</feature>
<gene>
    <name evidence="2" type="ORF">SSX86_008841</name>
</gene>
<dbReference type="InterPro" id="IPR051886">
    <property type="entry name" value="Seed_Dev/Stress_Resp_Reg"/>
</dbReference>
<accession>A0AAP0DGT6</accession>
<comment type="caution">
    <text evidence="2">The sequence shown here is derived from an EMBL/GenBank/DDBJ whole genome shotgun (WGS) entry which is preliminary data.</text>
</comment>
<dbReference type="InterPro" id="IPR025422">
    <property type="entry name" value="TGA_domain"/>
</dbReference>
<dbReference type="EMBL" id="JBCNJP010000010">
    <property type="protein sequence ID" value="KAK9072407.1"/>
    <property type="molecule type" value="Genomic_DNA"/>
</dbReference>
<dbReference type="Pfam" id="PF14144">
    <property type="entry name" value="DOG1"/>
    <property type="match status" value="1"/>
</dbReference>
<dbReference type="GO" id="GO:0043565">
    <property type="term" value="F:sequence-specific DNA binding"/>
    <property type="evidence" value="ECO:0007669"/>
    <property type="project" value="InterPro"/>
</dbReference>
<evidence type="ECO:0000313" key="2">
    <source>
        <dbReference type="EMBL" id="KAK9072407.1"/>
    </source>
</evidence>
<dbReference type="PROSITE" id="PS51806">
    <property type="entry name" value="DOG1"/>
    <property type="match status" value="1"/>
</dbReference>
<evidence type="ECO:0000259" key="1">
    <source>
        <dbReference type="PROSITE" id="PS51806"/>
    </source>
</evidence>
<dbReference type="Proteomes" id="UP001408789">
    <property type="component" value="Unassembled WGS sequence"/>
</dbReference>
<dbReference type="AlphaFoldDB" id="A0AAP0DGT6"/>
<keyword evidence="3" id="KW-1185">Reference proteome</keyword>
<protein>
    <recommendedName>
        <fullName evidence="1">DOG1 domain-containing protein</fullName>
    </recommendedName>
</protein>